<dbReference type="InterPro" id="IPR029472">
    <property type="entry name" value="Copia-like_N"/>
</dbReference>
<dbReference type="PANTHER" id="PTHR37610:SF40">
    <property type="entry name" value="OS01G0909600 PROTEIN"/>
    <property type="match status" value="1"/>
</dbReference>
<comment type="caution">
    <text evidence="2">The sequence shown here is derived from an EMBL/GenBank/DDBJ whole genome shotgun (WGS) entry which is preliminary data.</text>
</comment>
<keyword evidence="3" id="KW-1185">Reference proteome</keyword>
<evidence type="ECO:0000313" key="3">
    <source>
        <dbReference type="Proteomes" id="UP001280121"/>
    </source>
</evidence>
<feature type="domain" description="Retrotransposon Copia-like N-terminal" evidence="1">
    <location>
        <begin position="143"/>
        <end position="187"/>
    </location>
</feature>
<proteinExistence type="predicted"/>
<sequence>MEGWLGVFYSKSKIRAWKVLFCALCWTIWEFRNSVVFGGKNAVLPLALDSVRFRVAWWFKNFRAGSSNTGLGGIGGVLRDYDGKVLCMFSAPADSSGVISLHVLSGSVNPNTFRYKHNRMTDKSITIETTETSMDVLNPFTLHHLDHPGTVLVSKTLEEYNYGLGSRAMRISVSAKNKLGFINGSVKALVSTDAKFPIWQRYNDMVLSWILNSVHPDI</sequence>
<gene>
    <name evidence="2" type="ORF">Ddye_032602</name>
</gene>
<dbReference type="Proteomes" id="UP001280121">
    <property type="component" value="Unassembled WGS sequence"/>
</dbReference>
<dbReference type="AlphaFoldDB" id="A0AAD9TCH9"/>
<accession>A0AAD9TCH9</accession>
<dbReference type="EMBL" id="JANJYI010000031">
    <property type="protein sequence ID" value="KAK2633605.1"/>
    <property type="molecule type" value="Genomic_DNA"/>
</dbReference>
<dbReference type="PANTHER" id="PTHR37610">
    <property type="entry name" value="CCHC-TYPE DOMAIN-CONTAINING PROTEIN"/>
    <property type="match status" value="1"/>
</dbReference>
<reference evidence="2" key="1">
    <citation type="journal article" date="2023" name="Plant J.">
        <title>Genome sequences and population genomics provide insights into the demographic history, inbreeding, and mutation load of two 'living fossil' tree species of Dipteronia.</title>
        <authorList>
            <person name="Feng Y."/>
            <person name="Comes H.P."/>
            <person name="Chen J."/>
            <person name="Zhu S."/>
            <person name="Lu R."/>
            <person name="Zhang X."/>
            <person name="Li P."/>
            <person name="Qiu J."/>
            <person name="Olsen K.M."/>
            <person name="Qiu Y."/>
        </authorList>
    </citation>
    <scope>NUCLEOTIDE SEQUENCE</scope>
    <source>
        <strain evidence="2">KIB01</strain>
    </source>
</reference>
<dbReference type="Pfam" id="PF14244">
    <property type="entry name" value="Retrotran_gag_3"/>
    <property type="match status" value="1"/>
</dbReference>
<organism evidence="2 3">
    <name type="scientific">Dipteronia dyeriana</name>
    <dbReference type="NCBI Taxonomy" id="168575"/>
    <lineage>
        <taxon>Eukaryota</taxon>
        <taxon>Viridiplantae</taxon>
        <taxon>Streptophyta</taxon>
        <taxon>Embryophyta</taxon>
        <taxon>Tracheophyta</taxon>
        <taxon>Spermatophyta</taxon>
        <taxon>Magnoliopsida</taxon>
        <taxon>eudicotyledons</taxon>
        <taxon>Gunneridae</taxon>
        <taxon>Pentapetalae</taxon>
        <taxon>rosids</taxon>
        <taxon>malvids</taxon>
        <taxon>Sapindales</taxon>
        <taxon>Sapindaceae</taxon>
        <taxon>Hippocastanoideae</taxon>
        <taxon>Acereae</taxon>
        <taxon>Dipteronia</taxon>
    </lineage>
</organism>
<name>A0AAD9TCH9_9ROSI</name>
<protein>
    <recommendedName>
        <fullName evidence="1">Retrotransposon Copia-like N-terminal domain-containing protein</fullName>
    </recommendedName>
</protein>
<evidence type="ECO:0000313" key="2">
    <source>
        <dbReference type="EMBL" id="KAK2633605.1"/>
    </source>
</evidence>
<evidence type="ECO:0000259" key="1">
    <source>
        <dbReference type="Pfam" id="PF14244"/>
    </source>
</evidence>